<evidence type="ECO:0000313" key="4">
    <source>
        <dbReference type="Proteomes" id="UP000191680"/>
    </source>
</evidence>
<dbReference type="AlphaFoldDB" id="A0A1V6LW82"/>
<dbReference type="InterPro" id="IPR028974">
    <property type="entry name" value="TSP_type-3_rpt"/>
</dbReference>
<feature type="compositionally biased region" description="Acidic residues" evidence="1">
    <location>
        <begin position="143"/>
        <end position="153"/>
    </location>
</feature>
<sequence length="626" mass="68563">MVLVKRGVAVIAAVFCFAILAVSCEEELETLGEGVVGGEPFTTGRAYYDVFVQNKKIVSVQTNKMPVYQAGVYNDPIFGRRESIITSQLTLSSGNPTFGNLRPNVELLEDQSGNRDTIAENETVTSVYLYLPFLQVPAASNDADGDGVPDELDKDPNSATSDYDGDGVTDIQESSNGTDPFNEDTDGDGINDGEDEVTLANNFPRTFAIDSIFSSAKRTLEAQDFYVGKTINLKVERSSYFLRDLDPNAGFLEAQEYYSNTDITSFVDGAPLFEGEVTIDNMEIVEYGEEDDPDTDQNETETITTRLNPGIRVPLDIEFFQENILNKEGESELLSQANFTQFLRGLHLSVAPGSELQDVLLLFDMSQANITINYEYDDYIIDSETDTGSVEQIESSYTLNFIQNTSTATIGNAVNTFIDEPYSAEIASQLSSSENAERIYLKGGSGAYAMVRLFGEDGGASLINDIKQNNWIINEANLVYYVDESKIASVGGTIEPPRLFLYNAETNNPIHDITDVASAQSSLETYPKYDGVLQSSGGVGQKYSVKITEHLNNIIVRDSVNADLNLTLTSNLGITAVLEAQTELGMDDLPVMSTINPLGTVLYGPNLPSELSDKKLRLEIFYTTAN</sequence>
<feature type="compositionally biased region" description="Acidic residues" evidence="1">
    <location>
        <begin position="181"/>
        <end position="195"/>
    </location>
</feature>
<dbReference type="OrthoDB" id="1466062at2"/>
<dbReference type="Pfam" id="PF14092">
    <property type="entry name" value="DUF4270"/>
    <property type="match status" value="1"/>
</dbReference>
<feature type="chain" id="PRO_5012618850" description="DUF4270 domain-containing protein" evidence="2">
    <location>
        <begin position="24"/>
        <end position="626"/>
    </location>
</feature>
<proteinExistence type="predicted"/>
<keyword evidence="4" id="KW-1185">Reference proteome</keyword>
<evidence type="ECO:0000313" key="3">
    <source>
        <dbReference type="EMBL" id="OQD44442.1"/>
    </source>
</evidence>
<dbReference type="Gene3D" id="4.10.1080.10">
    <property type="entry name" value="TSP type-3 repeat"/>
    <property type="match status" value="1"/>
</dbReference>
<dbReference type="GO" id="GO:0005509">
    <property type="term" value="F:calcium ion binding"/>
    <property type="evidence" value="ECO:0007669"/>
    <property type="project" value="InterPro"/>
</dbReference>
<dbReference type="PROSITE" id="PS51257">
    <property type="entry name" value="PROKAR_LIPOPROTEIN"/>
    <property type="match status" value="1"/>
</dbReference>
<evidence type="ECO:0000256" key="1">
    <source>
        <dbReference type="SAM" id="MobiDB-lite"/>
    </source>
</evidence>
<keyword evidence="2" id="KW-0732">Signal</keyword>
<protein>
    <recommendedName>
        <fullName evidence="5">DUF4270 domain-containing protein</fullName>
    </recommendedName>
</protein>
<feature type="signal peptide" evidence="2">
    <location>
        <begin position="1"/>
        <end position="23"/>
    </location>
</feature>
<gene>
    <name evidence="3" type="ORF">BUL40_02500</name>
</gene>
<dbReference type="EMBL" id="MTBC01000001">
    <property type="protein sequence ID" value="OQD44442.1"/>
    <property type="molecule type" value="Genomic_DNA"/>
</dbReference>
<evidence type="ECO:0000256" key="2">
    <source>
        <dbReference type="SAM" id="SignalP"/>
    </source>
</evidence>
<dbReference type="RefSeq" id="WP_080317942.1">
    <property type="nucleotide sequence ID" value="NZ_MTBC01000001.1"/>
</dbReference>
<accession>A0A1V6LW82</accession>
<comment type="caution">
    <text evidence="3">The sequence shown here is derived from an EMBL/GenBank/DDBJ whole genome shotgun (WGS) entry which is preliminary data.</text>
</comment>
<organism evidence="3 4">
    <name type="scientific">Croceivirga radicis</name>
    <dbReference type="NCBI Taxonomy" id="1929488"/>
    <lineage>
        <taxon>Bacteria</taxon>
        <taxon>Pseudomonadati</taxon>
        <taxon>Bacteroidota</taxon>
        <taxon>Flavobacteriia</taxon>
        <taxon>Flavobacteriales</taxon>
        <taxon>Flavobacteriaceae</taxon>
        <taxon>Croceivirga</taxon>
    </lineage>
</organism>
<name>A0A1V6LW82_9FLAO</name>
<dbReference type="Proteomes" id="UP000191680">
    <property type="component" value="Unassembled WGS sequence"/>
</dbReference>
<dbReference type="InterPro" id="IPR025366">
    <property type="entry name" value="DUF4270"/>
</dbReference>
<dbReference type="SUPFAM" id="SSF103647">
    <property type="entry name" value="TSP type-3 repeat"/>
    <property type="match status" value="1"/>
</dbReference>
<evidence type="ECO:0008006" key="5">
    <source>
        <dbReference type="Google" id="ProtNLM"/>
    </source>
</evidence>
<feature type="region of interest" description="Disordered" evidence="1">
    <location>
        <begin position="141"/>
        <end position="195"/>
    </location>
</feature>
<reference evidence="3 4" key="1">
    <citation type="submission" date="2016-12" db="EMBL/GenBank/DDBJ databases">
        <authorList>
            <person name="Song W.-J."/>
            <person name="Kurnit D.M."/>
        </authorList>
    </citation>
    <scope>NUCLEOTIDE SEQUENCE [LARGE SCALE GENOMIC DNA]</scope>
    <source>
        <strain evidence="3 4">HSG9</strain>
    </source>
</reference>